<dbReference type="GeneTree" id="ENSGT01150000286993"/>
<evidence type="ECO:0000313" key="8">
    <source>
        <dbReference type="Proteomes" id="UP000314980"/>
    </source>
</evidence>
<evidence type="ECO:0000313" key="7">
    <source>
        <dbReference type="Ensembl" id="ENSLCAP00010013249.1"/>
    </source>
</evidence>
<dbReference type="Gene3D" id="2.60.40.10">
    <property type="entry name" value="Immunoglobulins"/>
    <property type="match status" value="2"/>
</dbReference>
<evidence type="ECO:0000256" key="1">
    <source>
        <dbReference type="ARBA" id="ARBA00022859"/>
    </source>
</evidence>
<evidence type="ECO:0000256" key="5">
    <source>
        <dbReference type="SAM" id="SignalP"/>
    </source>
</evidence>
<evidence type="ECO:0000256" key="3">
    <source>
        <dbReference type="ARBA" id="ARBA00043265"/>
    </source>
</evidence>
<dbReference type="InterPro" id="IPR003599">
    <property type="entry name" value="Ig_sub"/>
</dbReference>
<sequence length="239" mass="26731">TDSYLLLTGLLLLTLWWVGVDGQTLTQSESAIKRPGQSHTLTCTASGFSFSDYWMLWFRKAPGKGLEWIASIIYHSGSTKNYAPSVQGRFIINRDNSKQQLYLQMNSLKTQDSAVYYCARDSHSDWSWLSSCTKTYSDVVKPVVSVYPAASRAHLEGKTSLLCLASGMFPPLVQFSWKRPKEDGNLVDVPSAEGEQDRPPTAHMLTDSLLLLTFSLHLISSLHLICICMFAVTQCEFCI</sequence>
<evidence type="ECO:0000256" key="4">
    <source>
        <dbReference type="SAM" id="Phobius"/>
    </source>
</evidence>
<keyword evidence="3" id="KW-1280">Immunoglobulin</keyword>
<name>A0A4W6CLP6_LATCA</name>
<dbReference type="InterPro" id="IPR036179">
    <property type="entry name" value="Ig-like_dom_sf"/>
</dbReference>
<dbReference type="FunFam" id="2.60.40.10:FF:003074">
    <property type="entry name" value="Immunoglobulin heavy variable 11-1"/>
    <property type="match status" value="1"/>
</dbReference>
<dbReference type="Pfam" id="PF07686">
    <property type="entry name" value="V-set"/>
    <property type="match status" value="1"/>
</dbReference>
<accession>A0A4W6CLP6</accession>
<feature type="transmembrane region" description="Helical" evidence="4">
    <location>
        <begin position="209"/>
        <end position="232"/>
    </location>
</feature>
<dbReference type="Ensembl" id="ENSLCAT00010013527.1">
    <property type="protein sequence ID" value="ENSLCAP00010013249.1"/>
    <property type="gene ID" value="ENSLCAG00010006273.1"/>
</dbReference>
<evidence type="ECO:0000259" key="6">
    <source>
        <dbReference type="PROSITE" id="PS50835"/>
    </source>
</evidence>
<dbReference type="InterPro" id="IPR013106">
    <property type="entry name" value="Ig_V-set"/>
</dbReference>
<dbReference type="AlphaFoldDB" id="A0A4W6CLP6"/>
<dbReference type="InParanoid" id="A0A4W6CLP6"/>
<keyword evidence="5" id="KW-0732">Signal</keyword>
<dbReference type="InterPro" id="IPR050199">
    <property type="entry name" value="IgHV"/>
</dbReference>
<dbReference type="Proteomes" id="UP000314980">
    <property type="component" value="Unassembled WGS sequence"/>
</dbReference>
<dbReference type="PROSITE" id="PS50835">
    <property type="entry name" value="IG_LIKE"/>
    <property type="match status" value="2"/>
</dbReference>
<proteinExistence type="predicted"/>
<keyword evidence="2" id="KW-1064">Adaptive immunity</keyword>
<organism evidence="7 8">
    <name type="scientific">Lates calcarifer</name>
    <name type="common">Barramundi</name>
    <name type="synonym">Holocentrus calcarifer</name>
    <dbReference type="NCBI Taxonomy" id="8187"/>
    <lineage>
        <taxon>Eukaryota</taxon>
        <taxon>Metazoa</taxon>
        <taxon>Chordata</taxon>
        <taxon>Craniata</taxon>
        <taxon>Vertebrata</taxon>
        <taxon>Euteleostomi</taxon>
        <taxon>Actinopterygii</taxon>
        <taxon>Neopterygii</taxon>
        <taxon>Teleostei</taxon>
        <taxon>Neoteleostei</taxon>
        <taxon>Acanthomorphata</taxon>
        <taxon>Carangaria</taxon>
        <taxon>Carangaria incertae sedis</taxon>
        <taxon>Centropomidae</taxon>
        <taxon>Lates</taxon>
    </lineage>
</organism>
<dbReference type="GO" id="GO:0002250">
    <property type="term" value="P:adaptive immune response"/>
    <property type="evidence" value="ECO:0007669"/>
    <property type="project" value="UniProtKB-KW"/>
</dbReference>
<keyword evidence="4" id="KW-0812">Transmembrane</keyword>
<keyword evidence="1" id="KW-0391">Immunity</keyword>
<feature type="domain" description="Ig-like" evidence="6">
    <location>
        <begin position="142"/>
        <end position="179"/>
    </location>
</feature>
<feature type="signal peptide" evidence="5">
    <location>
        <begin position="1"/>
        <end position="22"/>
    </location>
</feature>
<dbReference type="SUPFAM" id="SSF48726">
    <property type="entry name" value="Immunoglobulin"/>
    <property type="match status" value="2"/>
</dbReference>
<feature type="chain" id="PRO_5021452884" description="Ig-like domain-containing protein" evidence="5">
    <location>
        <begin position="23"/>
        <end position="239"/>
    </location>
</feature>
<evidence type="ECO:0000256" key="2">
    <source>
        <dbReference type="ARBA" id="ARBA00023130"/>
    </source>
</evidence>
<keyword evidence="4" id="KW-1133">Transmembrane helix</keyword>
<keyword evidence="4" id="KW-0472">Membrane</keyword>
<reference evidence="7" key="3">
    <citation type="submission" date="2025-09" db="UniProtKB">
        <authorList>
            <consortium name="Ensembl"/>
        </authorList>
    </citation>
    <scope>IDENTIFICATION</scope>
</reference>
<dbReference type="InterPro" id="IPR007110">
    <property type="entry name" value="Ig-like_dom"/>
</dbReference>
<keyword evidence="8" id="KW-1185">Reference proteome</keyword>
<dbReference type="GO" id="GO:0005576">
    <property type="term" value="C:extracellular region"/>
    <property type="evidence" value="ECO:0007669"/>
    <property type="project" value="UniProtKB-ARBA"/>
</dbReference>
<dbReference type="PANTHER" id="PTHR23266">
    <property type="entry name" value="IMMUNOGLOBULIN HEAVY CHAIN"/>
    <property type="match status" value="1"/>
</dbReference>
<dbReference type="InterPro" id="IPR013783">
    <property type="entry name" value="Ig-like_fold"/>
</dbReference>
<dbReference type="SMART" id="SM00409">
    <property type="entry name" value="IG"/>
    <property type="match status" value="1"/>
</dbReference>
<reference evidence="8" key="1">
    <citation type="submission" date="2015-09" db="EMBL/GenBank/DDBJ databases">
        <authorList>
            <person name="Sai Rama Sridatta P."/>
        </authorList>
    </citation>
    <scope>NUCLEOTIDE SEQUENCE [LARGE SCALE GENOMIC DNA]</scope>
</reference>
<dbReference type="SMART" id="SM00406">
    <property type="entry name" value="IGv"/>
    <property type="match status" value="1"/>
</dbReference>
<dbReference type="GO" id="GO:0019814">
    <property type="term" value="C:immunoglobulin complex"/>
    <property type="evidence" value="ECO:0007669"/>
    <property type="project" value="UniProtKB-KW"/>
</dbReference>
<protein>
    <recommendedName>
        <fullName evidence="6">Ig-like domain-containing protein</fullName>
    </recommendedName>
</protein>
<reference evidence="7" key="2">
    <citation type="submission" date="2025-08" db="UniProtKB">
        <authorList>
            <consortium name="Ensembl"/>
        </authorList>
    </citation>
    <scope>IDENTIFICATION</scope>
</reference>
<feature type="domain" description="Ig-like" evidence="6">
    <location>
        <begin position="36"/>
        <end position="118"/>
    </location>
</feature>